<dbReference type="PANTHER" id="PTHR11655:SF16">
    <property type="entry name" value="60S RIBOSOMAL PROTEIN L9"/>
    <property type="match status" value="1"/>
</dbReference>
<feature type="domain" description="Large ribosomal subunit protein uL6 alpha-beta" evidence="6">
    <location>
        <begin position="76"/>
        <end position="148"/>
    </location>
</feature>
<evidence type="ECO:0000256" key="4">
    <source>
        <dbReference type="ARBA" id="ARBA00035246"/>
    </source>
</evidence>
<dbReference type="SUPFAM" id="SSF56053">
    <property type="entry name" value="Ribosomal protein L6"/>
    <property type="match status" value="4"/>
</dbReference>
<dbReference type="EMBL" id="OC854600">
    <property type="protein sequence ID" value="CAD7619665.1"/>
    <property type="molecule type" value="Genomic_DNA"/>
</dbReference>
<feature type="domain" description="Large ribosomal subunit protein uL6 alpha-beta" evidence="6">
    <location>
        <begin position="160"/>
        <end position="239"/>
    </location>
</feature>
<dbReference type="FunFam" id="3.90.930.12:FF:000005">
    <property type="entry name" value="60S ribosomal protein L9"/>
    <property type="match status" value="1"/>
</dbReference>
<organism evidence="7">
    <name type="scientific">Medioppia subpectinata</name>
    <dbReference type="NCBI Taxonomy" id="1979941"/>
    <lineage>
        <taxon>Eukaryota</taxon>
        <taxon>Metazoa</taxon>
        <taxon>Ecdysozoa</taxon>
        <taxon>Arthropoda</taxon>
        <taxon>Chelicerata</taxon>
        <taxon>Arachnida</taxon>
        <taxon>Acari</taxon>
        <taxon>Acariformes</taxon>
        <taxon>Sarcoptiformes</taxon>
        <taxon>Oribatida</taxon>
        <taxon>Brachypylina</taxon>
        <taxon>Oppioidea</taxon>
        <taxon>Oppiidae</taxon>
        <taxon>Medioppia</taxon>
    </lineage>
</organism>
<dbReference type="InterPro" id="IPR036789">
    <property type="entry name" value="Ribosomal_uL6-like_a/b-dom_sf"/>
</dbReference>
<accession>A0A7R9KBK9</accession>
<dbReference type="GO" id="GO:0019843">
    <property type="term" value="F:rRNA binding"/>
    <property type="evidence" value="ECO:0007669"/>
    <property type="project" value="InterPro"/>
</dbReference>
<comment type="similarity">
    <text evidence="1">Belongs to the universal ribosomal protein uL6 family.</text>
</comment>
<reference evidence="7" key="1">
    <citation type="submission" date="2020-11" db="EMBL/GenBank/DDBJ databases">
        <authorList>
            <person name="Tran Van P."/>
        </authorList>
    </citation>
    <scope>NUCLEOTIDE SEQUENCE</scope>
</reference>
<evidence type="ECO:0000256" key="1">
    <source>
        <dbReference type="ARBA" id="ARBA00009356"/>
    </source>
</evidence>
<evidence type="ECO:0000256" key="5">
    <source>
        <dbReference type="ARBA" id="ARBA00035349"/>
    </source>
</evidence>
<dbReference type="GO" id="GO:0002181">
    <property type="term" value="P:cytoplasmic translation"/>
    <property type="evidence" value="ECO:0007669"/>
    <property type="project" value="TreeGrafter"/>
</dbReference>
<keyword evidence="3" id="KW-0687">Ribonucleoprotein</keyword>
<evidence type="ECO:0000313" key="8">
    <source>
        <dbReference type="Proteomes" id="UP000759131"/>
    </source>
</evidence>
<dbReference type="InterPro" id="IPR002359">
    <property type="entry name" value="Ribosomal_uL6_CS2"/>
</dbReference>
<gene>
    <name evidence="7" type="ORF">OSB1V03_LOCUS165</name>
</gene>
<evidence type="ECO:0000313" key="7">
    <source>
        <dbReference type="EMBL" id="CAD7619665.1"/>
    </source>
</evidence>
<proteinExistence type="inferred from homology"/>
<sequence length="287" mass="32655">MKTILANQVVKIPEGIKVSVKNRTVRVKGPRGQLVRKFQAQLDMEMIGKRRLRVQKWFGNRKELATTILANQVVKIPEGIKVSVKNRTVRVKGPRGQLVRKFQAQLDMEMIGKRRLRVQKWFGNRKELATVRTICSHIENMIVGVTKGYQYKMRTVYAHFPINVTTSQAGTVVEIRNFLGEKYVRRVEMHPGVTCVNSTAQKDELILEGNDIEGVSRSAALIHQSTLVKNKDIRKFLDGIYVSEKTHVGVSRSAALIHQSTLVKNKDIRKFLDGIYVSEKTHVVIAE</sequence>
<dbReference type="PANTHER" id="PTHR11655">
    <property type="entry name" value="60S/50S RIBOSOMAL PROTEIN L6/L9"/>
    <property type="match status" value="1"/>
</dbReference>
<dbReference type="InterPro" id="IPR020040">
    <property type="entry name" value="Ribosomal_uL6_a/b-dom"/>
</dbReference>
<evidence type="ECO:0000259" key="6">
    <source>
        <dbReference type="Pfam" id="PF00347"/>
    </source>
</evidence>
<evidence type="ECO:0000256" key="2">
    <source>
        <dbReference type="ARBA" id="ARBA00022980"/>
    </source>
</evidence>
<name>A0A7R9KBK9_9ACAR</name>
<dbReference type="Pfam" id="PF00347">
    <property type="entry name" value="Ribosomal_L6"/>
    <property type="match status" value="3"/>
</dbReference>
<keyword evidence="8" id="KW-1185">Reference proteome</keyword>
<dbReference type="Proteomes" id="UP000759131">
    <property type="component" value="Unassembled WGS sequence"/>
</dbReference>
<keyword evidence="2" id="KW-0689">Ribosomal protein</keyword>
<protein>
    <recommendedName>
        <fullName evidence="4">Large ribosomal subunit protein uL6</fullName>
    </recommendedName>
    <alternativeName>
        <fullName evidence="5">60S ribosomal protein L9</fullName>
    </alternativeName>
</protein>
<dbReference type="AlphaFoldDB" id="A0A7R9KBK9"/>
<dbReference type="InterPro" id="IPR000702">
    <property type="entry name" value="Ribosomal_uL6-like"/>
</dbReference>
<dbReference type="EMBL" id="CAJPIZ010000025">
    <property type="protein sequence ID" value="CAG2100095.1"/>
    <property type="molecule type" value="Genomic_DNA"/>
</dbReference>
<evidence type="ECO:0000256" key="3">
    <source>
        <dbReference type="ARBA" id="ARBA00023274"/>
    </source>
</evidence>
<dbReference type="FunFam" id="3.90.930.12:FF:000003">
    <property type="entry name" value="60S ribosomal protein L9"/>
    <property type="match status" value="1"/>
</dbReference>
<dbReference type="PROSITE" id="PS00700">
    <property type="entry name" value="RIBOSOMAL_L6_2"/>
    <property type="match status" value="2"/>
</dbReference>
<dbReference type="OrthoDB" id="10252633at2759"/>
<dbReference type="GO" id="GO:0022625">
    <property type="term" value="C:cytosolic large ribosomal subunit"/>
    <property type="evidence" value="ECO:0007669"/>
    <property type="project" value="TreeGrafter"/>
</dbReference>
<feature type="domain" description="Large ribosomal subunit protein uL6 alpha-beta" evidence="6">
    <location>
        <begin position="12"/>
        <end position="65"/>
    </location>
</feature>
<dbReference type="GO" id="GO:0003735">
    <property type="term" value="F:structural constituent of ribosome"/>
    <property type="evidence" value="ECO:0007669"/>
    <property type="project" value="InterPro"/>
</dbReference>
<feature type="non-terminal residue" evidence="7">
    <location>
        <position position="287"/>
    </location>
</feature>
<dbReference type="Gene3D" id="3.90.930.12">
    <property type="entry name" value="Ribosomal protein L6, alpha-beta domain"/>
    <property type="match status" value="4"/>
</dbReference>